<feature type="transmembrane region" description="Helical" evidence="8">
    <location>
        <begin position="273"/>
        <end position="299"/>
    </location>
</feature>
<dbReference type="EC" id="7.1.1.2" evidence="2 8"/>
<comment type="catalytic activity">
    <reaction evidence="7 8">
        <text>a ubiquinone + NADH + 5 H(+)(in) = a ubiquinol + NAD(+) + 4 H(+)(out)</text>
        <dbReference type="Rhea" id="RHEA:29091"/>
        <dbReference type="Rhea" id="RHEA-COMP:9565"/>
        <dbReference type="Rhea" id="RHEA-COMP:9566"/>
        <dbReference type="ChEBI" id="CHEBI:15378"/>
        <dbReference type="ChEBI" id="CHEBI:16389"/>
        <dbReference type="ChEBI" id="CHEBI:17976"/>
        <dbReference type="ChEBI" id="CHEBI:57540"/>
        <dbReference type="ChEBI" id="CHEBI:57945"/>
        <dbReference type="EC" id="7.1.1.2"/>
    </reaction>
</comment>
<dbReference type="GO" id="GO:0042773">
    <property type="term" value="P:ATP synthesis coupled electron transport"/>
    <property type="evidence" value="ECO:0007669"/>
    <property type="project" value="InterPro"/>
</dbReference>
<feature type="domain" description="NADH:quinone oxidoreductase/Mrp antiporter transmembrane" evidence="9">
    <location>
        <begin position="87"/>
        <end position="363"/>
    </location>
</feature>
<sequence length="548" mass="59272">MCCFFIGLGLLSSFGDVLFGLNMGVSLPVEMTFFIDKCGMSFGAVVSLISGSVMLFSMYYMDGEVFKRRFALLILFFVAAMYFLLIAGNMITLMVGWDGLGFTSFLLVVYYQSKSSMAAGVLTSLMNRVGDVVFMVALGMMAGLFLFNYMDIVESGVGAMFCFLLVVGSMTKSAQIPFSSWLPAAMAAPTPVSTLVHSSTLVTAGLFVLIRFSGGLEGFFSYLMLGVAACFTCLMAGSCASLEPDLKKVVAFSTLSQLGVMGLALSFGQPDLAFFHLVVHALFKALMFMCVGCVIMISFGVQESRYFSGLYYKMPVTSMWLVVACLSLSGFPFFAGCFSKDLLLESLMGSGMSVFGFFLVYLSCVLTAVYSAKMVFLIFSGDGGQPCSSGEEGVFHYSCTALLGLGSVVGALVFQSVMMNYNIYCSVTMFDKLGIFISVGTGAFCYLFFNLKKVAGALPVEFTQEFVLTMFFLKSLSGSFLSSKFLKLGVEVESMESGVESYIGEGVFRNYHVPLVVGGGMPLHWGVWAFVSYYGVLVGLLSYIMLCA</sequence>
<dbReference type="InterPro" id="IPR001750">
    <property type="entry name" value="ND/Mrp_TM"/>
</dbReference>
<dbReference type="PANTHER" id="PTHR42829:SF2">
    <property type="entry name" value="NADH-UBIQUINONE OXIDOREDUCTASE CHAIN 5"/>
    <property type="match status" value="1"/>
</dbReference>
<comment type="subcellular location">
    <subcellularLocation>
        <location evidence="1">Membrane</location>
        <topology evidence="1">Multi-pass membrane protein</topology>
    </subcellularLocation>
</comment>
<dbReference type="EMBL" id="DQ632743">
    <property type="protein sequence ID" value="ABF60135.1"/>
    <property type="molecule type" value="Genomic_DNA"/>
</dbReference>
<feature type="transmembrane region" description="Helical" evidence="8">
    <location>
        <begin position="219"/>
        <end position="237"/>
    </location>
</feature>
<keyword evidence="5 8" id="KW-1133">Transmembrane helix</keyword>
<feature type="transmembrane region" description="Helical" evidence="8">
    <location>
        <begin position="39"/>
        <end position="58"/>
    </location>
</feature>
<feature type="transmembrane region" description="Helical" evidence="8">
    <location>
        <begin position="400"/>
        <end position="421"/>
    </location>
</feature>
<feature type="transmembrane region" description="Helical" evidence="8">
    <location>
        <begin position="311"/>
        <end position="334"/>
    </location>
</feature>
<feature type="transmembrane region" description="Helical" evidence="8">
    <location>
        <begin position="249"/>
        <end position="267"/>
    </location>
</feature>
<evidence type="ECO:0000256" key="1">
    <source>
        <dbReference type="ARBA" id="ARBA00004141"/>
    </source>
</evidence>
<evidence type="ECO:0000259" key="9">
    <source>
        <dbReference type="Pfam" id="PF00361"/>
    </source>
</evidence>
<dbReference type="PRINTS" id="PR01434">
    <property type="entry name" value="NADHDHGNASE5"/>
</dbReference>
<feature type="transmembrane region" description="Helical" evidence="8">
    <location>
        <begin position="70"/>
        <end position="88"/>
    </location>
</feature>
<keyword evidence="8 11" id="KW-0496">Mitochondrion</keyword>
<evidence type="ECO:0000313" key="11">
    <source>
        <dbReference type="EMBL" id="ABF60135.1"/>
    </source>
</evidence>
<name>Q06SA3_ACATU</name>
<feature type="transmembrane region" description="Helical" evidence="8">
    <location>
        <begin position="156"/>
        <end position="174"/>
    </location>
</feature>
<dbReference type="Pfam" id="PF00361">
    <property type="entry name" value="Proton_antipo_M"/>
    <property type="match status" value="1"/>
</dbReference>
<dbReference type="GO" id="GO:0008137">
    <property type="term" value="F:NADH dehydrogenase (ubiquinone) activity"/>
    <property type="evidence" value="ECO:0007669"/>
    <property type="project" value="UniProtKB-EC"/>
</dbReference>
<feature type="domain" description="NADH-Ubiquinone oxidoreductase (complex I) chain 5 N-terminal" evidence="10">
    <location>
        <begin position="26"/>
        <end position="70"/>
    </location>
</feature>
<gene>
    <name evidence="11" type="primary">ND5</name>
</gene>
<evidence type="ECO:0000259" key="10">
    <source>
        <dbReference type="Pfam" id="PF00662"/>
    </source>
</evidence>
<evidence type="ECO:0000256" key="7">
    <source>
        <dbReference type="ARBA" id="ARBA00049551"/>
    </source>
</evidence>
<evidence type="ECO:0000256" key="3">
    <source>
        <dbReference type="ARBA" id="ARBA00021096"/>
    </source>
</evidence>
<geneLocation type="mitochondrion" evidence="11"/>
<dbReference type="InterPro" id="IPR001516">
    <property type="entry name" value="Proton_antipo_N"/>
</dbReference>
<feature type="transmembrane region" description="Helical" evidence="8">
    <location>
        <begin position="433"/>
        <end position="451"/>
    </location>
</feature>
<dbReference type="RefSeq" id="YP_784029.1">
    <property type="nucleotide sequence ID" value="NC_008452.1"/>
</dbReference>
<dbReference type="Pfam" id="PF00662">
    <property type="entry name" value="Proton_antipo_N"/>
    <property type="match status" value="1"/>
</dbReference>
<evidence type="ECO:0000256" key="5">
    <source>
        <dbReference type="ARBA" id="ARBA00022989"/>
    </source>
</evidence>
<protein>
    <recommendedName>
        <fullName evidence="3 8">NADH-ubiquinone oxidoreductase chain 5</fullName>
        <ecNumber evidence="2 8">7.1.1.2</ecNumber>
    </recommendedName>
</protein>
<dbReference type="InterPro" id="IPR003945">
    <property type="entry name" value="NU5C-like"/>
</dbReference>
<feature type="transmembrane region" description="Helical" evidence="8">
    <location>
        <begin position="525"/>
        <end position="546"/>
    </location>
</feature>
<keyword evidence="4 8" id="KW-0812">Transmembrane</keyword>
<keyword evidence="8" id="KW-0830">Ubiquinone</keyword>
<feature type="transmembrane region" description="Helical" evidence="8">
    <location>
        <begin position="132"/>
        <end position="150"/>
    </location>
</feature>
<comment type="function">
    <text evidence="8">Core subunit of the mitochondrial membrane respiratory chain NADH dehydrogenase (Complex I) which catalyzes electron transfer from NADH through the respiratory chain, using ubiquinone as an electron acceptor. Essential for the catalytic activity and assembly of complex I.</text>
</comment>
<evidence type="ECO:0000256" key="4">
    <source>
        <dbReference type="ARBA" id="ARBA00022692"/>
    </source>
</evidence>
<feature type="transmembrane region" description="Helical" evidence="8">
    <location>
        <begin position="354"/>
        <end position="379"/>
    </location>
</feature>
<evidence type="ECO:0000256" key="6">
    <source>
        <dbReference type="ARBA" id="ARBA00023136"/>
    </source>
</evidence>
<dbReference type="GO" id="GO:0016020">
    <property type="term" value="C:membrane"/>
    <property type="evidence" value="ECO:0007669"/>
    <property type="project" value="UniProtKB-SubCell"/>
</dbReference>
<reference evidence="11" key="1">
    <citation type="journal article" date="2006" name="Front. Zool.">
        <title>The complete sequences and gene organisation of the mitochondrial genomes of the heterodont bivalves Acanthocardia tuberculata and Hiatella arctica--and the first record for a putative Atpase subunit 8 gene in marine bivalves.</title>
        <authorList>
            <person name="Dreyer H."/>
            <person name="Steiner G."/>
        </authorList>
    </citation>
    <scope>NUCLEOTIDE SEQUENCE</scope>
</reference>
<evidence type="ECO:0000256" key="2">
    <source>
        <dbReference type="ARBA" id="ARBA00012944"/>
    </source>
</evidence>
<dbReference type="CTD" id="4540"/>
<evidence type="ECO:0000256" key="8">
    <source>
        <dbReference type="RuleBase" id="RU003404"/>
    </source>
</evidence>
<organism evidence="11">
    <name type="scientific">Acanthocardia tuberculata</name>
    <name type="common">Rough cockle</name>
    <dbReference type="NCBI Taxonomy" id="385555"/>
    <lineage>
        <taxon>Eukaryota</taxon>
        <taxon>Metazoa</taxon>
        <taxon>Spiralia</taxon>
        <taxon>Lophotrochozoa</taxon>
        <taxon>Mollusca</taxon>
        <taxon>Bivalvia</taxon>
        <taxon>Autobranchia</taxon>
        <taxon>Heteroconchia</taxon>
        <taxon>Euheterodonta</taxon>
        <taxon>Imparidentia</taxon>
        <taxon>Neoheterodontei</taxon>
        <taxon>Cardiida</taxon>
        <taxon>Cardioidea</taxon>
        <taxon>Cardiidae</taxon>
        <taxon>Lymnocardiinae</taxon>
        <taxon>Acanthocardia</taxon>
    </lineage>
</organism>
<keyword evidence="6 8" id="KW-0472">Membrane</keyword>
<dbReference type="GeneID" id="4363487"/>
<dbReference type="AlphaFoldDB" id="Q06SA3"/>
<dbReference type="GO" id="GO:0015990">
    <property type="term" value="P:electron transport coupled proton transport"/>
    <property type="evidence" value="ECO:0007669"/>
    <property type="project" value="TreeGrafter"/>
</dbReference>
<keyword evidence="8" id="KW-0813">Transport</keyword>
<dbReference type="PANTHER" id="PTHR42829">
    <property type="entry name" value="NADH-UBIQUINONE OXIDOREDUCTASE CHAIN 5"/>
    <property type="match status" value="1"/>
</dbReference>
<dbReference type="GO" id="GO:0003954">
    <property type="term" value="F:NADH dehydrogenase activity"/>
    <property type="evidence" value="ECO:0007669"/>
    <property type="project" value="TreeGrafter"/>
</dbReference>
<feature type="transmembrane region" description="Helical" evidence="8">
    <location>
        <begin position="195"/>
        <end position="213"/>
    </location>
</feature>
<accession>Q06SA3</accession>
<keyword evidence="8" id="KW-0520">NAD</keyword>
<comment type="similarity">
    <text evidence="8">Belongs to the complex I subunit 5 family.</text>
</comment>
<proteinExistence type="inferred from homology"/>